<evidence type="ECO:0000256" key="6">
    <source>
        <dbReference type="ARBA" id="ARBA00022679"/>
    </source>
</evidence>
<keyword evidence="7" id="KW-0547">Nucleotide-binding</keyword>
<evidence type="ECO:0000256" key="5">
    <source>
        <dbReference type="ARBA" id="ARBA00022553"/>
    </source>
</evidence>
<evidence type="ECO:0000256" key="9">
    <source>
        <dbReference type="ARBA" id="ARBA00022840"/>
    </source>
</evidence>
<comment type="caution">
    <text evidence="15">The sequence shown here is derived from an EMBL/GenBank/DDBJ whole genome shotgun (WGS) entry which is preliminary data.</text>
</comment>
<keyword evidence="4" id="KW-1003">Cell membrane</keyword>
<name>A0A1C0ZSU4_9BACL</name>
<dbReference type="Gene3D" id="6.10.340.10">
    <property type="match status" value="1"/>
</dbReference>
<dbReference type="GO" id="GO:0000155">
    <property type="term" value="F:phosphorelay sensor kinase activity"/>
    <property type="evidence" value="ECO:0007669"/>
    <property type="project" value="InterPro"/>
</dbReference>
<accession>A0A1C0ZSU4</accession>
<evidence type="ECO:0000256" key="3">
    <source>
        <dbReference type="ARBA" id="ARBA00012438"/>
    </source>
</evidence>
<dbReference type="Pfam" id="PF00672">
    <property type="entry name" value="HAMP"/>
    <property type="match status" value="1"/>
</dbReference>
<keyword evidence="5" id="KW-0597">Phosphoprotein</keyword>
<evidence type="ECO:0000256" key="12">
    <source>
        <dbReference type="SAM" id="Phobius"/>
    </source>
</evidence>
<comment type="catalytic activity">
    <reaction evidence="1">
        <text>ATP + protein L-histidine = ADP + protein N-phospho-L-histidine.</text>
        <dbReference type="EC" id="2.7.13.3"/>
    </reaction>
</comment>
<feature type="domain" description="Histidine kinase" evidence="13">
    <location>
        <begin position="489"/>
        <end position="599"/>
    </location>
</feature>
<keyword evidence="12" id="KW-0812">Transmembrane</keyword>
<dbReference type="SMART" id="SM00304">
    <property type="entry name" value="HAMP"/>
    <property type="match status" value="1"/>
</dbReference>
<comment type="subcellular location">
    <subcellularLocation>
        <location evidence="2">Cell membrane</location>
        <topology evidence="2">Multi-pass membrane protein</topology>
    </subcellularLocation>
</comment>
<evidence type="ECO:0000256" key="10">
    <source>
        <dbReference type="ARBA" id="ARBA00023012"/>
    </source>
</evidence>
<keyword evidence="10" id="KW-0902">Two-component regulatory system</keyword>
<dbReference type="InterPro" id="IPR010559">
    <property type="entry name" value="Sig_transdc_His_kin_internal"/>
</dbReference>
<dbReference type="InterPro" id="IPR004358">
    <property type="entry name" value="Sig_transdc_His_kin-like_C"/>
</dbReference>
<sequence length="600" mass="68507">MLTFHFVSDWYSNLPIRNKLLFWFVPLLVAMISSTGYYAYTTASDEILAKLSFEQDGIAKQAVDHLNSIVQDALDISDYVFLTPEIQALLANSDNKAYITNRNVVDSINRLMVTRPYFQFLTIYSSHFPTIQLNNKGLSSAIPFEEFRDKFQYDDILANPVIENWRVEVPNQGPVMFHGDSMNKLLLTKVLKNYTNMNPEGVLILGIDEKDIRTSYSPELGSTEIIVFRDDGTVLSDSHGQWVGQKMDQLPYFTSPNQRPDTIDAAMDSSQWLFAHVQSPLTGWHVLVLQPRDTILKQLNRIKWITSLLVCLALLLGLIVSWSVAGVITRPMMRILASMKKFQKGDFDQHVPLTGKDEIGQLSNGYNTMVKRIKELVHDVYAFELRQHQAELKILQSQINPHFLYNTLNTIAWSAEKNKDTQVAEMIYSLSNIFKISLSEGNDVIPLEKELLLAEHYLFLQKMRFPDKLVYEFDIAPELSHFKMPKLLIQPLVENAVVHGIEPLTDDIGHIHIGAYLRVEGQIVEIEIMDNGVGIAPDDYDRILEKFASQNLSAHTGENFALMNIMNRLRLFYGEQADLDIQSKLGSGTRIKLTLPYRKE</sequence>
<evidence type="ECO:0000313" key="16">
    <source>
        <dbReference type="Proteomes" id="UP000093309"/>
    </source>
</evidence>
<dbReference type="OrthoDB" id="9776552at2"/>
<dbReference type="PANTHER" id="PTHR34220:SF7">
    <property type="entry name" value="SENSOR HISTIDINE KINASE YPDA"/>
    <property type="match status" value="1"/>
</dbReference>
<reference evidence="16" key="1">
    <citation type="submission" date="2016-05" db="EMBL/GenBank/DDBJ databases">
        <title>Paenibacillus oryzae. sp. nov., isolated from the rice root.</title>
        <authorList>
            <person name="Zhang J."/>
            <person name="Zhang X."/>
        </authorList>
    </citation>
    <scope>NUCLEOTIDE SEQUENCE [LARGE SCALE GENOMIC DNA]</scope>
    <source>
        <strain evidence="16">KCTC13222</strain>
    </source>
</reference>
<dbReference type="SMART" id="SM00387">
    <property type="entry name" value="HATPase_c"/>
    <property type="match status" value="1"/>
</dbReference>
<dbReference type="SUPFAM" id="SSF55874">
    <property type="entry name" value="ATPase domain of HSP90 chaperone/DNA topoisomerase II/histidine kinase"/>
    <property type="match status" value="1"/>
</dbReference>
<keyword evidence="9" id="KW-0067">ATP-binding</keyword>
<keyword evidence="6" id="KW-0808">Transferase</keyword>
<keyword evidence="16" id="KW-1185">Reference proteome</keyword>
<feature type="transmembrane region" description="Helical" evidence="12">
    <location>
        <begin position="20"/>
        <end position="40"/>
    </location>
</feature>
<keyword evidence="8" id="KW-0418">Kinase</keyword>
<feature type="domain" description="HAMP" evidence="14">
    <location>
        <begin position="326"/>
        <end position="378"/>
    </location>
</feature>
<keyword evidence="11 12" id="KW-0472">Membrane</keyword>
<evidence type="ECO:0000256" key="4">
    <source>
        <dbReference type="ARBA" id="ARBA00022475"/>
    </source>
</evidence>
<proteinExistence type="predicted"/>
<evidence type="ECO:0000313" key="15">
    <source>
        <dbReference type="EMBL" id="OCT11093.1"/>
    </source>
</evidence>
<dbReference type="InterPro" id="IPR036890">
    <property type="entry name" value="HATPase_C_sf"/>
</dbReference>
<dbReference type="GO" id="GO:0005886">
    <property type="term" value="C:plasma membrane"/>
    <property type="evidence" value="ECO:0007669"/>
    <property type="project" value="UniProtKB-SubCell"/>
</dbReference>
<keyword evidence="12" id="KW-1133">Transmembrane helix</keyword>
<dbReference type="SUPFAM" id="SSF158472">
    <property type="entry name" value="HAMP domain-like"/>
    <property type="match status" value="1"/>
</dbReference>
<dbReference type="InterPro" id="IPR003660">
    <property type="entry name" value="HAMP_dom"/>
</dbReference>
<dbReference type="InterPro" id="IPR005467">
    <property type="entry name" value="His_kinase_dom"/>
</dbReference>
<organism evidence="15 16">
    <name type="scientific">Paenibacillus pectinilyticus</name>
    <dbReference type="NCBI Taxonomy" id="512399"/>
    <lineage>
        <taxon>Bacteria</taxon>
        <taxon>Bacillati</taxon>
        <taxon>Bacillota</taxon>
        <taxon>Bacilli</taxon>
        <taxon>Bacillales</taxon>
        <taxon>Paenibacillaceae</taxon>
        <taxon>Paenibacillus</taxon>
    </lineage>
</organism>
<evidence type="ECO:0000256" key="7">
    <source>
        <dbReference type="ARBA" id="ARBA00022741"/>
    </source>
</evidence>
<dbReference type="Gene3D" id="3.30.565.10">
    <property type="entry name" value="Histidine kinase-like ATPase, C-terminal domain"/>
    <property type="match status" value="1"/>
</dbReference>
<evidence type="ECO:0000256" key="1">
    <source>
        <dbReference type="ARBA" id="ARBA00000085"/>
    </source>
</evidence>
<dbReference type="InterPro" id="IPR003594">
    <property type="entry name" value="HATPase_dom"/>
</dbReference>
<evidence type="ECO:0000259" key="13">
    <source>
        <dbReference type="PROSITE" id="PS50109"/>
    </source>
</evidence>
<dbReference type="PRINTS" id="PR00344">
    <property type="entry name" value="BCTRLSENSOR"/>
</dbReference>
<dbReference type="PANTHER" id="PTHR34220">
    <property type="entry name" value="SENSOR HISTIDINE KINASE YPDA"/>
    <property type="match status" value="1"/>
</dbReference>
<evidence type="ECO:0000256" key="2">
    <source>
        <dbReference type="ARBA" id="ARBA00004651"/>
    </source>
</evidence>
<dbReference type="PROSITE" id="PS50109">
    <property type="entry name" value="HIS_KIN"/>
    <property type="match status" value="1"/>
</dbReference>
<dbReference type="GO" id="GO:0005524">
    <property type="term" value="F:ATP binding"/>
    <property type="evidence" value="ECO:0007669"/>
    <property type="project" value="UniProtKB-KW"/>
</dbReference>
<dbReference type="EC" id="2.7.13.3" evidence="3"/>
<evidence type="ECO:0000256" key="11">
    <source>
        <dbReference type="ARBA" id="ARBA00023136"/>
    </source>
</evidence>
<dbReference type="PROSITE" id="PS50885">
    <property type="entry name" value="HAMP"/>
    <property type="match status" value="1"/>
</dbReference>
<dbReference type="EMBL" id="LYPC01000028">
    <property type="protein sequence ID" value="OCT11093.1"/>
    <property type="molecule type" value="Genomic_DNA"/>
</dbReference>
<feature type="transmembrane region" description="Helical" evidence="12">
    <location>
        <begin position="304"/>
        <end position="325"/>
    </location>
</feature>
<gene>
    <name evidence="15" type="ORF">A8709_05215</name>
</gene>
<dbReference type="Pfam" id="PF02518">
    <property type="entry name" value="HATPase_c"/>
    <property type="match status" value="1"/>
</dbReference>
<dbReference type="STRING" id="512399.A8709_05215"/>
<dbReference type="CDD" id="cd06225">
    <property type="entry name" value="HAMP"/>
    <property type="match status" value="1"/>
</dbReference>
<dbReference type="Pfam" id="PF06580">
    <property type="entry name" value="His_kinase"/>
    <property type="match status" value="1"/>
</dbReference>
<evidence type="ECO:0000259" key="14">
    <source>
        <dbReference type="PROSITE" id="PS50885"/>
    </source>
</evidence>
<dbReference type="InterPro" id="IPR050640">
    <property type="entry name" value="Bact_2-comp_sensor_kinase"/>
</dbReference>
<protein>
    <recommendedName>
        <fullName evidence="3">histidine kinase</fullName>
        <ecNumber evidence="3">2.7.13.3</ecNumber>
    </recommendedName>
</protein>
<dbReference type="AlphaFoldDB" id="A0A1C0ZSU4"/>
<dbReference type="Proteomes" id="UP000093309">
    <property type="component" value="Unassembled WGS sequence"/>
</dbReference>
<dbReference type="RefSeq" id="WP_065857814.1">
    <property type="nucleotide sequence ID" value="NZ_LYPC01000028.1"/>
</dbReference>
<evidence type="ECO:0000256" key="8">
    <source>
        <dbReference type="ARBA" id="ARBA00022777"/>
    </source>
</evidence>